<evidence type="ECO:0000313" key="15">
    <source>
        <dbReference type="EMBL" id="MBF4501604.1"/>
    </source>
</evidence>
<dbReference type="GO" id="GO:0006508">
    <property type="term" value="P:proteolysis"/>
    <property type="evidence" value="ECO:0007669"/>
    <property type="project" value="UniProtKB-KW"/>
</dbReference>
<evidence type="ECO:0000256" key="9">
    <source>
        <dbReference type="ARBA" id="ARBA00022960"/>
    </source>
</evidence>
<keyword evidence="9" id="KW-0133">Cell shape</keyword>
<evidence type="ECO:0000256" key="6">
    <source>
        <dbReference type="ARBA" id="ARBA00022670"/>
    </source>
</evidence>
<keyword evidence="7" id="KW-0732">Signal</keyword>
<evidence type="ECO:0000313" key="16">
    <source>
        <dbReference type="Proteomes" id="UP000622653"/>
    </source>
</evidence>
<evidence type="ECO:0000256" key="10">
    <source>
        <dbReference type="ARBA" id="ARBA00022984"/>
    </source>
</evidence>
<dbReference type="Gene3D" id="2.60.410.10">
    <property type="entry name" value="D-Ala-D-Ala carboxypeptidase, C-terminal domain"/>
    <property type="match status" value="1"/>
</dbReference>
<keyword evidence="6" id="KW-0645">Protease</keyword>
<sequence length="431" mass="48192">MVQKWLIALCVLLSVSIFPVVVFAEEEAISESTSDSSLLIDMHTGTILEATHIDEVRGIAQLSQWMTLYIVLQQLKEGQITKGQMYTVSDYVATVSKEPSFFDLPLEAGTEVSIEQLYDALTITQSTAASVAFAEIIDGSEVNFVKRMNEVAKELQLDQTLFTSASGENGELLIQMGSDMESADSESVGTARALGELMYHTYQLHPLLGDDMSRKELQWGEEVYENRNSMLEGKLHEISYIDSAMVGESNLAGFSLLASGKRGKQRLLAVLLDSKTNGERSELARYDVVKRLMDDIFLQYTDLEVVQEGAQIKNYATYPVLRGVQKKVNVIASESIRTLLPNDSEREAHVEVVYSLKEPLEAPVKAGAVIGYAYVTYDDKQEYNYIVDKSHYVTLVVAEDVAMTSSFRLFFQGIGMFFKEWWNVTNQFLAS</sequence>
<dbReference type="SUPFAM" id="SSF56601">
    <property type="entry name" value="beta-lactamase/transpeptidase-like"/>
    <property type="match status" value="1"/>
</dbReference>
<reference evidence="15" key="1">
    <citation type="submission" date="2020-11" db="EMBL/GenBank/DDBJ databases">
        <title>Multidrug resistant novel bacterium Savagea serpentis sp. nov., isolated from the scats of a vine snake (Ahaetulla nasuta).</title>
        <authorList>
            <person name="Venkata Ramana V."/>
            <person name="Vikas Patil S."/>
            <person name="Yogita Lugani V."/>
        </authorList>
    </citation>
    <scope>NUCLEOTIDE SEQUENCE</scope>
    <source>
        <strain evidence="15">SN6</strain>
    </source>
</reference>
<evidence type="ECO:0000256" key="13">
    <source>
        <dbReference type="RuleBase" id="RU004016"/>
    </source>
</evidence>
<dbReference type="PANTHER" id="PTHR21581:SF11">
    <property type="entry name" value="D-ALANYL-D-ALANINE CARBOXYPEPTIDASE DACA"/>
    <property type="match status" value="1"/>
</dbReference>
<dbReference type="InterPro" id="IPR037167">
    <property type="entry name" value="Peptidase_S11_C_sf"/>
</dbReference>
<evidence type="ECO:0000256" key="3">
    <source>
        <dbReference type="ARBA" id="ARBA00007164"/>
    </source>
</evidence>
<organism evidence="15 16">
    <name type="scientific">Savagea serpentis</name>
    <dbReference type="NCBI Taxonomy" id="2785297"/>
    <lineage>
        <taxon>Bacteria</taxon>
        <taxon>Bacillati</taxon>
        <taxon>Bacillota</taxon>
        <taxon>Bacilli</taxon>
        <taxon>Bacillales</taxon>
        <taxon>Caryophanaceae</taxon>
        <taxon>Savagea</taxon>
    </lineage>
</organism>
<dbReference type="EC" id="3.4.16.4" evidence="4"/>
<dbReference type="Proteomes" id="UP000622653">
    <property type="component" value="Unassembled WGS sequence"/>
</dbReference>
<dbReference type="InterPro" id="IPR012907">
    <property type="entry name" value="Peptidase_S11_C"/>
</dbReference>
<comment type="function">
    <text evidence="1">Removes C-terminal D-alanyl residues from sugar-peptide cell wall precursors.</text>
</comment>
<gene>
    <name evidence="15" type="ORF">IRY55_09535</name>
</gene>
<proteinExistence type="inferred from homology"/>
<dbReference type="InterPro" id="IPR018044">
    <property type="entry name" value="Peptidase_S11"/>
</dbReference>
<protein>
    <recommendedName>
        <fullName evidence="4">serine-type D-Ala-D-Ala carboxypeptidase</fullName>
        <ecNumber evidence="4">3.4.16.4</ecNumber>
    </recommendedName>
</protein>
<keyword evidence="10" id="KW-0573">Peptidoglycan synthesis</keyword>
<keyword evidence="8" id="KW-0378">Hydrolase</keyword>
<dbReference type="InterPro" id="IPR012338">
    <property type="entry name" value="Beta-lactam/transpept-like"/>
</dbReference>
<evidence type="ECO:0000256" key="2">
    <source>
        <dbReference type="ARBA" id="ARBA00004752"/>
    </source>
</evidence>
<evidence type="ECO:0000256" key="8">
    <source>
        <dbReference type="ARBA" id="ARBA00022801"/>
    </source>
</evidence>
<evidence type="ECO:0000256" key="11">
    <source>
        <dbReference type="ARBA" id="ARBA00023316"/>
    </source>
</evidence>
<evidence type="ECO:0000259" key="14">
    <source>
        <dbReference type="SMART" id="SM00936"/>
    </source>
</evidence>
<dbReference type="GO" id="GO:0009252">
    <property type="term" value="P:peptidoglycan biosynthetic process"/>
    <property type="evidence" value="ECO:0007669"/>
    <property type="project" value="UniProtKB-UniPathway"/>
</dbReference>
<dbReference type="Pfam" id="PF07943">
    <property type="entry name" value="PBP5_C"/>
    <property type="match status" value="1"/>
</dbReference>
<keyword evidence="11" id="KW-0961">Cell wall biogenesis/degradation</keyword>
<evidence type="ECO:0000256" key="1">
    <source>
        <dbReference type="ARBA" id="ARBA00003217"/>
    </source>
</evidence>
<keyword evidence="16" id="KW-1185">Reference proteome</keyword>
<comment type="catalytic activity">
    <reaction evidence="12">
        <text>Preferential cleavage: (Ac)2-L-Lys-D-Ala-|-D-Ala. Also transpeptidation of peptidyl-alanyl moieties that are N-acyl substituents of D-alanine.</text>
        <dbReference type="EC" id="3.4.16.4"/>
    </reaction>
</comment>
<dbReference type="GO" id="GO:0009002">
    <property type="term" value="F:serine-type D-Ala-D-Ala carboxypeptidase activity"/>
    <property type="evidence" value="ECO:0007669"/>
    <property type="project" value="UniProtKB-EC"/>
</dbReference>
<keyword evidence="5 15" id="KW-0121">Carboxypeptidase</keyword>
<dbReference type="SUPFAM" id="SSF69189">
    <property type="entry name" value="Penicillin-binding protein associated domain"/>
    <property type="match status" value="1"/>
</dbReference>
<dbReference type="RefSeq" id="WP_194563079.1">
    <property type="nucleotide sequence ID" value="NZ_JADKPV010000004.1"/>
</dbReference>
<dbReference type="AlphaFoldDB" id="A0A8J7KLQ5"/>
<dbReference type="EMBL" id="JADKPV010000004">
    <property type="protein sequence ID" value="MBF4501604.1"/>
    <property type="molecule type" value="Genomic_DNA"/>
</dbReference>
<dbReference type="Gene3D" id="3.40.710.10">
    <property type="entry name" value="DD-peptidase/beta-lactamase superfamily"/>
    <property type="match status" value="1"/>
</dbReference>
<dbReference type="UniPathway" id="UPA00219"/>
<accession>A0A8J7KLQ5</accession>
<evidence type="ECO:0000256" key="7">
    <source>
        <dbReference type="ARBA" id="ARBA00022729"/>
    </source>
</evidence>
<comment type="caution">
    <text evidence="15">The sequence shown here is derived from an EMBL/GenBank/DDBJ whole genome shotgun (WGS) entry which is preliminary data.</text>
</comment>
<comment type="similarity">
    <text evidence="3 13">Belongs to the peptidase S11 family.</text>
</comment>
<dbReference type="GO" id="GO:0071555">
    <property type="term" value="P:cell wall organization"/>
    <property type="evidence" value="ECO:0007669"/>
    <property type="project" value="UniProtKB-KW"/>
</dbReference>
<name>A0A8J7KLQ5_9BACL</name>
<comment type="pathway">
    <text evidence="2">Cell wall biogenesis; peptidoglycan biosynthesis.</text>
</comment>
<evidence type="ECO:0000256" key="5">
    <source>
        <dbReference type="ARBA" id="ARBA00022645"/>
    </source>
</evidence>
<dbReference type="Pfam" id="PF00768">
    <property type="entry name" value="Peptidase_S11"/>
    <property type="match status" value="1"/>
</dbReference>
<dbReference type="InterPro" id="IPR015956">
    <property type="entry name" value="Peniciliin-bd_prot_C_sf"/>
</dbReference>
<dbReference type="PRINTS" id="PR00725">
    <property type="entry name" value="DADACBPTASE1"/>
</dbReference>
<dbReference type="GO" id="GO:0008360">
    <property type="term" value="P:regulation of cell shape"/>
    <property type="evidence" value="ECO:0007669"/>
    <property type="project" value="UniProtKB-KW"/>
</dbReference>
<dbReference type="InterPro" id="IPR001967">
    <property type="entry name" value="Peptidase_S11_N"/>
</dbReference>
<evidence type="ECO:0000256" key="12">
    <source>
        <dbReference type="ARBA" id="ARBA00034000"/>
    </source>
</evidence>
<feature type="domain" description="Peptidase S11 D-Ala-D-Ala carboxypeptidase A C-terminal" evidence="14">
    <location>
        <begin position="300"/>
        <end position="403"/>
    </location>
</feature>
<evidence type="ECO:0000256" key="4">
    <source>
        <dbReference type="ARBA" id="ARBA00012448"/>
    </source>
</evidence>
<dbReference type="PANTHER" id="PTHR21581">
    <property type="entry name" value="D-ALANYL-D-ALANINE CARBOXYPEPTIDASE"/>
    <property type="match status" value="1"/>
</dbReference>
<dbReference type="SMART" id="SM00936">
    <property type="entry name" value="PBP5_C"/>
    <property type="match status" value="1"/>
</dbReference>